<evidence type="ECO:0000256" key="5">
    <source>
        <dbReference type="ARBA" id="ARBA00022840"/>
    </source>
</evidence>
<keyword evidence="3" id="KW-0547">Nucleotide-binding</keyword>
<keyword evidence="8" id="KW-1185">Reference proteome</keyword>
<name>A0A1Y2I4X9_TRAC3</name>
<sequence>LHSLGIVHTDLKPDNIGVKCGDTVRVQWLDVLTGYHKKKILVCTQVCILDLGNAHEARPGGNHGRVGAKTYRPPEVLLGLPWSYAVDAYGLGCVLSELYLEENLVTLDIGTDLEQLATVDALLGPFPREFAIMVNKKSPDTFTVGDNVSVNFPLPEADTPSPEEVDALRRLEQLRPISARIHIPLLCDLICKLMSPDPERRLTLAQAKKHQYFDALHTLQLR</sequence>
<feature type="non-terminal residue" evidence="7">
    <location>
        <position position="1"/>
    </location>
</feature>
<dbReference type="EMBL" id="KZ084241">
    <property type="protein sequence ID" value="OSC96186.1"/>
    <property type="molecule type" value="Genomic_DNA"/>
</dbReference>
<keyword evidence="1" id="KW-0723">Serine/threonine-protein kinase</keyword>
<evidence type="ECO:0000256" key="1">
    <source>
        <dbReference type="ARBA" id="ARBA00022527"/>
    </source>
</evidence>
<dbReference type="InterPro" id="IPR011009">
    <property type="entry name" value="Kinase-like_dom_sf"/>
</dbReference>
<reference evidence="7 8" key="1">
    <citation type="journal article" date="2015" name="Biotechnol. Biofuels">
        <title>Enhanced degradation of softwood versus hardwood by the white-rot fungus Pycnoporus coccineus.</title>
        <authorList>
            <person name="Couturier M."/>
            <person name="Navarro D."/>
            <person name="Chevret D."/>
            <person name="Henrissat B."/>
            <person name="Piumi F."/>
            <person name="Ruiz-Duenas F.J."/>
            <person name="Martinez A.T."/>
            <person name="Grigoriev I.V."/>
            <person name="Riley R."/>
            <person name="Lipzen A."/>
            <person name="Berrin J.G."/>
            <person name="Master E.R."/>
            <person name="Rosso M.N."/>
        </authorList>
    </citation>
    <scope>NUCLEOTIDE SEQUENCE [LARGE SCALE GENOMIC DNA]</scope>
    <source>
        <strain evidence="7 8">BRFM310</strain>
    </source>
</reference>
<dbReference type="PANTHER" id="PTHR45646">
    <property type="entry name" value="SERINE/THREONINE-PROTEIN KINASE DOA-RELATED"/>
    <property type="match status" value="1"/>
</dbReference>
<dbReference type="InterPro" id="IPR000719">
    <property type="entry name" value="Prot_kinase_dom"/>
</dbReference>
<dbReference type="OrthoDB" id="3068150at2759"/>
<evidence type="ECO:0000256" key="4">
    <source>
        <dbReference type="ARBA" id="ARBA00022777"/>
    </source>
</evidence>
<gene>
    <name evidence="7" type="ORF">PYCCODRAFT_1379603</name>
</gene>
<dbReference type="PANTHER" id="PTHR45646:SF11">
    <property type="entry name" value="SERINE_THREONINE-PROTEIN KINASE DOA"/>
    <property type="match status" value="1"/>
</dbReference>
<keyword evidence="2" id="KW-0808">Transferase</keyword>
<evidence type="ECO:0000256" key="3">
    <source>
        <dbReference type="ARBA" id="ARBA00022741"/>
    </source>
</evidence>
<keyword evidence="5" id="KW-0067">ATP-binding</keyword>
<dbReference type="GO" id="GO:0005634">
    <property type="term" value="C:nucleus"/>
    <property type="evidence" value="ECO:0007669"/>
    <property type="project" value="TreeGrafter"/>
</dbReference>
<feature type="domain" description="Protein kinase" evidence="6">
    <location>
        <begin position="1"/>
        <end position="213"/>
    </location>
</feature>
<evidence type="ECO:0000256" key="2">
    <source>
        <dbReference type="ARBA" id="ARBA00022679"/>
    </source>
</evidence>
<dbReference type="GO" id="GO:0005524">
    <property type="term" value="F:ATP binding"/>
    <property type="evidence" value="ECO:0007669"/>
    <property type="project" value="UniProtKB-KW"/>
</dbReference>
<dbReference type="InterPro" id="IPR051175">
    <property type="entry name" value="CLK_kinases"/>
</dbReference>
<organism evidence="7 8">
    <name type="scientific">Trametes coccinea (strain BRFM310)</name>
    <name type="common">Pycnoporus coccineus</name>
    <dbReference type="NCBI Taxonomy" id="1353009"/>
    <lineage>
        <taxon>Eukaryota</taxon>
        <taxon>Fungi</taxon>
        <taxon>Dikarya</taxon>
        <taxon>Basidiomycota</taxon>
        <taxon>Agaricomycotina</taxon>
        <taxon>Agaricomycetes</taxon>
        <taxon>Polyporales</taxon>
        <taxon>Polyporaceae</taxon>
        <taxon>Trametes</taxon>
    </lineage>
</organism>
<evidence type="ECO:0000313" key="8">
    <source>
        <dbReference type="Proteomes" id="UP000193067"/>
    </source>
</evidence>
<evidence type="ECO:0000313" key="7">
    <source>
        <dbReference type="EMBL" id="OSC96186.1"/>
    </source>
</evidence>
<dbReference type="SUPFAM" id="SSF56112">
    <property type="entry name" value="Protein kinase-like (PK-like)"/>
    <property type="match status" value="1"/>
</dbReference>
<dbReference type="Proteomes" id="UP000193067">
    <property type="component" value="Unassembled WGS sequence"/>
</dbReference>
<proteinExistence type="predicted"/>
<dbReference type="AlphaFoldDB" id="A0A1Y2I4X9"/>
<accession>A0A1Y2I4X9</accession>
<dbReference type="SMART" id="SM00220">
    <property type="entry name" value="S_TKc"/>
    <property type="match status" value="1"/>
</dbReference>
<dbReference type="Gene3D" id="1.10.510.10">
    <property type="entry name" value="Transferase(Phosphotransferase) domain 1"/>
    <property type="match status" value="1"/>
</dbReference>
<dbReference type="GO" id="GO:0004674">
    <property type="term" value="F:protein serine/threonine kinase activity"/>
    <property type="evidence" value="ECO:0007669"/>
    <property type="project" value="UniProtKB-KW"/>
</dbReference>
<evidence type="ECO:0000259" key="6">
    <source>
        <dbReference type="PROSITE" id="PS50011"/>
    </source>
</evidence>
<dbReference type="PROSITE" id="PS50011">
    <property type="entry name" value="PROTEIN_KINASE_DOM"/>
    <property type="match status" value="1"/>
</dbReference>
<keyword evidence="4 7" id="KW-0418">Kinase</keyword>
<dbReference type="Pfam" id="PF00069">
    <property type="entry name" value="Pkinase"/>
    <property type="match status" value="1"/>
</dbReference>
<protein>
    <submittedName>
        <fullName evidence="7">Kinase-like protein</fullName>
    </submittedName>
</protein>